<reference evidence="2" key="1">
    <citation type="journal article" date="2023" name="G3 (Bethesda)">
        <title>Genome assembly and association tests identify interacting loci associated with vigor, precocity, and sex in interspecific pistachio rootstocks.</title>
        <authorList>
            <person name="Palmer W."/>
            <person name="Jacygrad E."/>
            <person name="Sagayaradj S."/>
            <person name="Cavanaugh K."/>
            <person name="Han R."/>
            <person name="Bertier L."/>
            <person name="Beede B."/>
            <person name="Kafkas S."/>
            <person name="Golino D."/>
            <person name="Preece J."/>
            <person name="Michelmore R."/>
        </authorList>
    </citation>
    <scope>NUCLEOTIDE SEQUENCE [LARGE SCALE GENOMIC DNA]</scope>
</reference>
<gene>
    <name evidence="1" type="ORF">Pint_36664</name>
</gene>
<evidence type="ECO:0000313" key="2">
    <source>
        <dbReference type="Proteomes" id="UP001163603"/>
    </source>
</evidence>
<dbReference type="EMBL" id="CM047744">
    <property type="protein sequence ID" value="KAJ0027147.1"/>
    <property type="molecule type" value="Genomic_DNA"/>
</dbReference>
<keyword evidence="2" id="KW-1185">Reference proteome</keyword>
<accession>A0ACC0XYC4</accession>
<name>A0ACC0XYC4_9ROSI</name>
<sequence>MKWLDDQPDSSVVFLCFGSQGSFGEEQVKVIAERLEQSGVRFLWSLRKPPPKGKLAMPGEYTSDLQEVLPNGFLERTKEMGMVCGWAPQKAVLAHKSVGGFVSHCGWNSILESLWFGVPIVTWPMYAEQQINAFQMLKDLGLAVELQLDYRDSSGEIVSAEEIARAIKSVMDIDNKVRKRVKEVSENGRSTVIHQGSSFSAFGHLLEDIIKNKP</sequence>
<protein>
    <submittedName>
        <fullName evidence="1">Uncharacterized protein</fullName>
    </submittedName>
</protein>
<dbReference type="Proteomes" id="UP001163603">
    <property type="component" value="Chromosome 9"/>
</dbReference>
<evidence type="ECO:0000313" key="1">
    <source>
        <dbReference type="EMBL" id="KAJ0027147.1"/>
    </source>
</evidence>
<organism evidence="1 2">
    <name type="scientific">Pistacia integerrima</name>
    <dbReference type="NCBI Taxonomy" id="434235"/>
    <lineage>
        <taxon>Eukaryota</taxon>
        <taxon>Viridiplantae</taxon>
        <taxon>Streptophyta</taxon>
        <taxon>Embryophyta</taxon>
        <taxon>Tracheophyta</taxon>
        <taxon>Spermatophyta</taxon>
        <taxon>Magnoliopsida</taxon>
        <taxon>eudicotyledons</taxon>
        <taxon>Gunneridae</taxon>
        <taxon>Pentapetalae</taxon>
        <taxon>rosids</taxon>
        <taxon>malvids</taxon>
        <taxon>Sapindales</taxon>
        <taxon>Anacardiaceae</taxon>
        <taxon>Pistacia</taxon>
    </lineage>
</organism>
<comment type="caution">
    <text evidence="1">The sequence shown here is derived from an EMBL/GenBank/DDBJ whole genome shotgun (WGS) entry which is preliminary data.</text>
</comment>
<proteinExistence type="predicted"/>